<keyword evidence="4" id="KW-1185">Reference proteome</keyword>
<dbReference type="PANTHER" id="PTHR45947">
    <property type="entry name" value="SULFOQUINOVOSYL TRANSFERASE SQD2"/>
    <property type="match status" value="1"/>
</dbReference>
<dbReference type="Proteomes" id="UP000603141">
    <property type="component" value="Unassembled WGS sequence"/>
</dbReference>
<evidence type="ECO:0000313" key="3">
    <source>
        <dbReference type="EMBL" id="MBK1882852.1"/>
    </source>
</evidence>
<feature type="domain" description="Glycosyltransferase subfamily 4-like N-terminal" evidence="2">
    <location>
        <begin position="6"/>
        <end position="156"/>
    </location>
</feature>
<gene>
    <name evidence="3" type="ORF">JIN85_10525</name>
</gene>
<reference evidence="3" key="1">
    <citation type="submission" date="2021-01" db="EMBL/GenBank/DDBJ databases">
        <title>Modified the classification status of verrucomicrobia.</title>
        <authorList>
            <person name="Feng X."/>
        </authorList>
    </citation>
    <scope>NUCLEOTIDE SEQUENCE</scope>
    <source>
        <strain evidence="3">KCTC 22041</strain>
    </source>
</reference>
<accession>A0A934SAY4</accession>
<dbReference type="Pfam" id="PF13579">
    <property type="entry name" value="Glyco_trans_4_4"/>
    <property type="match status" value="1"/>
</dbReference>
<sequence>MDPQTGGVCQAVRSIIHGLQQRGIINEVACLDHFPKPNYFNDEFEVHAFGTGKGPWKYNPTLRNWLHSHMSQYDLVIVHGLWQYHTYAVYQASKLKNLNAPRIFVMPHGMLDPWFQKISVRPVKAIRNWLFWLFAERHLINSADGLIFTCEIEKELSRIPFKPYKPHSERVAGLGVHDVPVFQESMSQAFQNKVDINGRPFYLFLSRISEKKGVDLLIESYTTLCTNWKDLDNPPPVLVIAGPLDSGFATRMQSLADEKLRNNALGKIIFAGMLSGEAKWGAFYGCEAFVLPSHQENFGIAVVEALACGTPVLISNQVNIWKEILADNAAIVARDTLEGTTELFERWTSLSNTEQLAMKTNAKNCFASRFTIDASSKVFLEQLSYGK</sequence>
<evidence type="ECO:0000259" key="2">
    <source>
        <dbReference type="Pfam" id="PF13579"/>
    </source>
</evidence>
<dbReference type="InterPro" id="IPR001296">
    <property type="entry name" value="Glyco_trans_1"/>
</dbReference>
<dbReference type="PANTHER" id="PTHR45947:SF3">
    <property type="entry name" value="SULFOQUINOVOSYL TRANSFERASE SQD2"/>
    <property type="match status" value="1"/>
</dbReference>
<comment type="caution">
    <text evidence="3">The sequence shown here is derived from an EMBL/GenBank/DDBJ whole genome shotgun (WGS) entry which is preliminary data.</text>
</comment>
<dbReference type="InterPro" id="IPR028098">
    <property type="entry name" value="Glyco_trans_4-like_N"/>
</dbReference>
<dbReference type="Gene3D" id="3.40.50.2000">
    <property type="entry name" value="Glycogen Phosphorylase B"/>
    <property type="match status" value="2"/>
</dbReference>
<dbReference type="EMBL" id="JAENIJ010000014">
    <property type="protein sequence ID" value="MBK1882852.1"/>
    <property type="molecule type" value="Genomic_DNA"/>
</dbReference>
<name>A0A934SAY4_9BACT</name>
<feature type="domain" description="Glycosyl transferase family 1" evidence="1">
    <location>
        <begin position="191"/>
        <end position="363"/>
    </location>
</feature>
<dbReference type="GO" id="GO:0016757">
    <property type="term" value="F:glycosyltransferase activity"/>
    <property type="evidence" value="ECO:0007669"/>
    <property type="project" value="InterPro"/>
</dbReference>
<dbReference type="SUPFAM" id="SSF53756">
    <property type="entry name" value="UDP-Glycosyltransferase/glycogen phosphorylase"/>
    <property type="match status" value="1"/>
</dbReference>
<evidence type="ECO:0000313" key="4">
    <source>
        <dbReference type="Proteomes" id="UP000603141"/>
    </source>
</evidence>
<protein>
    <submittedName>
        <fullName evidence="3">Glycosyltransferase</fullName>
    </submittedName>
</protein>
<dbReference type="InterPro" id="IPR050194">
    <property type="entry name" value="Glycosyltransferase_grp1"/>
</dbReference>
<proteinExistence type="predicted"/>
<dbReference type="AlphaFoldDB" id="A0A934SAY4"/>
<evidence type="ECO:0000259" key="1">
    <source>
        <dbReference type="Pfam" id="PF00534"/>
    </source>
</evidence>
<dbReference type="Pfam" id="PF00534">
    <property type="entry name" value="Glycos_transf_1"/>
    <property type="match status" value="1"/>
</dbReference>
<organism evidence="3 4">
    <name type="scientific">Luteolibacter pohnpeiensis</name>
    <dbReference type="NCBI Taxonomy" id="454153"/>
    <lineage>
        <taxon>Bacteria</taxon>
        <taxon>Pseudomonadati</taxon>
        <taxon>Verrucomicrobiota</taxon>
        <taxon>Verrucomicrobiia</taxon>
        <taxon>Verrucomicrobiales</taxon>
        <taxon>Verrucomicrobiaceae</taxon>
        <taxon>Luteolibacter</taxon>
    </lineage>
</organism>
<dbReference type="RefSeq" id="WP_200270380.1">
    <property type="nucleotide sequence ID" value="NZ_JAENIJ010000014.1"/>
</dbReference>